<proteinExistence type="inferred from homology"/>
<comment type="catalytic activity">
    <reaction evidence="1 6">
        <text>alpha,alpha-trehalose 6-phosphate + H2O = alpha,alpha-trehalose + phosphate</text>
        <dbReference type="Rhea" id="RHEA:23420"/>
        <dbReference type="ChEBI" id="CHEBI:15377"/>
        <dbReference type="ChEBI" id="CHEBI:16551"/>
        <dbReference type="ChEBI" id="CHEBI:43474"/>
        <dbReference type="ChEBI" id="CHEBI:58429"/>
        <dbReference type="EC" id="3.1.3.12"/>
    </reaction>
</comment>
<dbReference type="Gene3D" id="3.40.50.1000">
    <property type="entry name" value="HAD superfamily/HAD-like"/>
    <property type="match status" value="1"/>
</dbReference>
<evidence type="ECO:0000313" key="7">
    <source>
        <dbReference type="EMBL" id="PNR55581.1"/>
    </source>
</evidence>
<gene>
    <name evidence="8" type="primary">LOC112281878</name>
    <name evidence="7" type="ORF">PHYPA_006478</name>
</gene>
<dbReference type="STRING" id="3218.A0A2K1KP99"/>
<dbReference type="OMA" id="FQAANEF"/>
<dbReference type="InterPro" id="IPR044651">
    <property type="entry name" value="OTSB-like"/>
</dbReference>
<dbReference type="EnsemblPlants" id="Pp3c4_20080V3.2">
    <property type="protein sequence ID" value="Pp3c4_20080V3.2"/>
    <property type="gene ID" value="Pp3c4_20080"/>
</dbReference>
<organism evidence="7">
    <name type="scientific">Physcomitrium patens</name>
    <name type="common">Spreading-leaved earth moss</name>
    <name type="synonym">Physcomitrella patens</name>
    <dbReference type="NCBI Taxonomy" id="3218"/>
    <lineage>
        <taxon>Eukaryota</taxon>
        <taxon>Viridiplantae</taxon>
        <taxon>Streptophyta</taxon>
        <taxon>Embryophyta</taxon>
        <taxon>Bryophyta</taxon>
        <taxon>Bryophytina</taxon>
        <taxon>Bryopsida</taxon>
        <taxon>Funariidae</taxon>
        <taxon>Funariales</taxon>
        <taxon>Funariaceae</taxon>
        <taxon>Physcomitrium</taxon>
    </lineage>
</organism>
<reference evidence="7 9" key="1">
    <citation type="journal article" date="2008" name="Science">
        <title>The Physcomitrella genome reveals evolutionary insights into the conquest of land by plants.</title>
        <authorList>
            <person name="Rensing S."/>
            <person name="Lang D."/>
            <person name="Zimmer A."/>
            <person name="Terry A."/>
            <person name="Salamov A."/>
            <person name="Shapiro H."/>
            <person name="Nishiyama T."/>
            <person name="Perroud P.-F."/>
            <person name="Lindquist E."/>
            <person name="Kamisugi Y."/>
            <person name="Tanahashi T."/>
            <person name="Sakakibara K."/>
            <person name="Fujita T."/>
            <person name="Oishi K."/>
            <person name="Shin-I T."/>
            <person name="Kuroki Y."/>
            <person name="Toyoda A."/>
            <person name="Suzuki Y."/>
            <person name="Hashimoto A."/>
            <person name="Yamaguchi K."/>
            <person name="Sugano A."/>
            <person name="Kohara Y."/>
            <person name="Fujiyama A."/>
            <person name="Anterola A."/>
            <person name="Aoki S."/>
            <person name="Ashton N."/>
            <person name="Barbazuk W.B."/>
            <person name="Barker E."/>
            <person name="Bennetzen J."/>
            <person name="Bezanilla M."/>
            <person name="Blankenship R."/>
            <person name="Cho S.H."/>
            <person name="Dutcher S."/>
            <person name="Estelle M."/>
            <person name="Fawcett J.A."/>
            <person name="Gundlach H."/>
            <person name="Hanada K."/>
            <person name="Heyl A."/>
            <person name="Hicks K.A."/>
            <person name="Hugh J."/>
            <person name="Lohr M."/>
            <person name="Mayer K."/>
            <person name="Melkozernov A."/>
            <person name="Murata T."/>
            <person name="Nelson D."/>
            <person name="Pils B."/>
            <person name="Prigge M."/>
            <person name="Reiss B."/>
            <person name="Renner T."/>
            <person name="Rombauts S."/>
            <person name="Rushton P."/>
            <person name="Sanderfoot A."/>
            <person name="Schween G."/>
            <person name="Shiu S.-H."/>
            <person name="Stueber K."/>
            <person name="Theodoulou F.L."/>
            <person name="Tu H."/>
            <person name="Van de Peer Y."/>
            <person name="Verrier P.J."/>
            <person name="Waters E."/>
            <person name="Wood A."/>
            <person name="Yang L."/>
            <person name="Cove D."/>
            <person name="Cuming A."/>
            <person name="Hasebe M."/>
            <person name="Lucas S."/>
            <person name="Mishler D.B."/>
            <person name="Reski R."/>
            <person name="Grigoriev I."/>
            <person name="Quatrano R.S."/>
            <person name="Boore J.L."/>
        </authorList>
    </citation>
    <scope>NUCLEOTIDE SEQUENCE [LARGE SCALE GENOMIC DNA]</scope>
    <source>
        <strain evidence="8 9">cv. Gransden 2004</strain>
    </source>
</reference>
<accession>A0A2K1KP99</accession>
<dbReference type="GeneID" id="112281878"/>
<dbReference type="InterPro" id="IPR003337">
    <property type="entry name" value="Trehalose_PPase"/>
</dbReference>
<evidence type="ECO:0000313" key="9">
    <source>
        <dbReference type="Proteomes" id="UP000006727"/>
    </source>
</evidence>
<keyword evidence="9" id="KW-1185">Reference proteome</keyword>
<protein>
    <recommendedName>
        <fullName evidence="6">Trehalose 6-phosphate phosphatase</fullName>
        <ecNumber evidence="6">3.1.3.12</ecNumber>
    </recommendedName>
</protein>
<comment type="function">
    <text evidence="6">Removes the phosphate from trehalose 6-phosphate to produce free trehalose.</text>
</comment>
<dbReference type="AlphaFoldDB" id="A0A2K1KP99"/>
<comment type="similarity">
    <text evidence="4 6">Belongs to the trehalose phosphatase family.</text>
</comment>
<dbReference type="OrthoDB" id="411251at2759"/>
<dbReference type="Proteomes" id="UP000006727">
    <property type="component" value="Chromosome 4"/>
</dbReference>
<evidence type="ECO:0000256" key="2">
    <source>
        <dbReference type="ARBA" id="ARBA00001968"/>
    </source>
</evidence>
<evidence type="ECO:0000256" key="1">
    <source>
        <dbReference type="ARBA" id="ARBA00000500"/>
    </source>
</evidence>
<dbReference type="FunFam" id="3.40.50.1000:FF:000073">
    <property type="entry name" value="Trehalose 6-phosphate phosphatase"/>
    <property type="match status" value="1"/>
</dbReference>
<sequence length="440" mass="48358">MIYKFEGAPSFDSFDQGDTESADVGLLRASLTTLGEGMVGGMLLRSKRAGVVGGETLSSSCNSTLSVSPLSSGSPSTNGALVSMKNMAVAAPKKHAPNLDKARLMTWIDAMRAQSPPRFRSLHGENPETIDMEAAAYSAWLEKHPSALSTFEKVAKLAKNKQVVVFLDYDGTLSPIVSNPDRAIMTDEMRSTVKEVATCFPTAIISGRARPKVYEFVQLSELYYAGSHGMDIMGPANSASVFKINGTLAKDKMGNDVVFFQPASEFLPLMEKVCNILVETTKSIKGARVENNKFCATVHFRNVKEELWEALASKIQNILKDYPTLSLTHGRKVLEVRPAIVWDKGKAVNYLLNSLGFADSSDVFPVYIGDDRTDEDAFKLLNGMKHSCSILVTSVPKSTTASLSLRDPSEVMEYLRRLVHWKKWGSEKRNSVQNGRYFVN</sequence>
<evidence type="ECO:0000256" key="3">
    <source>
        <dbReference type="ARBA" id="ARBA00005199"/>
    </source>
</evidence>
<evidence type="ECO:0000256" key="5">
    <source>
        <dbReference type="ARBA" id="ARBA00022801"/>
    </source>
</evidence>
<reference evidence="7 9" key="2">
    <citation type="journal article" date="2018" name="Plant J.">
        <title>The Physcomitrella patens chromosome-scale assembly reveals moss genome structure and evolution.</title>
        <authorList>
            <person name="Lang D."/>
            <person name="Ullrich K.K."/>
            <person name="Murat F."/>
            <person name="Fuchs J."/>
            <person name="Jenkins J."/>
            <person name="Haas F.B."/>
            <person name="Piednoel M."/>
            <person name="Gundlach H."/>
            <person name="Van Bel M."/>
            <person name="Meyberg R."/>
            <person name="Vives C."/>
            <person name="Morata J."/>
            <person name="Symeonidi A."/>
            <person name="Hiss M."/>
            <person name="Muchero W."/>
            <person name="Kamisugi Y."/>
            <person name="Saleh O."/>
            <person name="Blanc G."/>
            <person name="Decker E.L."/>
            <person name="van Gessel N."/>
            <person name="Grimwood J."/>
            <person name="Hayes R.D."/>
            <person name="Graham S.W."/>
            <person name="Gunter L.E."/>
            <person name="McDaniel S.F."/>
            <person name="Hoernstein S.N.W."/>
            <person name="Larsson A."/>
            <person name="Li F.W."/>
            <person name="Perroud P.F."/>
            <person name="Phillips J."/>
            <person name="Ranjan P."/>
            <person name="Rokshar D.S."/>
            <person name="Rothfels C.J."/>
            <person name="Schneider L."/>
            <person name="Shu S."/>
            <person name="Stevenson D.W."/>
            <person name="Thummler F."/>
            <person name="Tillich M."/>
            <person name="Villarreal Aguilar J.C."/>
            <person name="Widiez T."/>
            <person name="Wong G.K."/>
            <person name="Wymore A."/>
            <person name="Zhang Y."/>
            <person name="Zimmer A.D."/>
            <person name="Quatrano R.S."/>
            <person name="Mayer K.F.X."/>
            <person name="Goodstein D."/>
            <person name="Casacuberta J.M."/>
            <person name="Vandepoele K."/>
            <person name="Reski R."/>
            <person name="Cuming A.C."/>
            <person name="Tuskan G.A."/>
            <person name="Maumus F."/>
            <person name="Salse J."/>
            <person name="Schmutz J."/>
            <person name="Rensing S.A."/>
        </authorList>
    </citation>
    <scope>NUCLEOTIDE SEQUENCE [LARGE SCALE GENOMIC DNA]</scope>
    <source>
        <strain evidence="8 9">cv. Gransden 2004</strain>
    </source>
</reference>
<evidence type="ECO:0000256" key="4">
    <source>
        <dbReference type="ARBA" id="ARBA00008770"/>
    </source>
</evidence>
<reference evidence="8" key="3">
    <citation type="submission" date="2020-12" db="UniProtKB">
        <authorList>
            <consortium name="EnsemblPlants"/>
        </authorList>
    </citation>
    <scope>IDENTIFICATION</scope>
</reference>
<dbReference type="EMBL" id="ABEU02000004">
    <property type="protein sequence ID" value="PNR55581.1"/>
    <property type="molecule type" value="Genomic_DNA"/>
</dbReference>
<dbReference type="EC" id="3.1.3.12" evidence="6"/>
<comment type="cofactor">
    <cofactor evidence="2 6">
        <name>a divalent metal cation</name>
        <dbReference type="ChEBI" id="CHEBI:60240"/>
    </cofactor>
</comment>
<dbReference type="CDD" id="cd01627">
    <property type="entry name" value="HAD_TPP"/>
    <property type="match status" value="1"/>
</dbReference>
<evidence type="ECO:0000313" key="8">
    <source>
        <dbReference type="EnsemblPlants" id="Pp3c4_20080V3.1"/>
    </source>
</evidence>
<dbReference type="Gramene" id="Pp3c4_20080V3.2">
    <property type="protein sequence ID" value="Pp3c4_20080V3.2"/>
    <property type="gene ID" value="Pp3c4_20080"/>
</dbReference>
<dbReference type="NCBIfam" id="TIGR01484">
    <property type="entry name" value="HAD-SF-IIB"/>
    <property type="match status" value="1"/>
</dbReference>
<comment type="pathway">
    <text evidence="3 6">Glycan biosynthesis; trehalose biosynthesis.</text>
</comment>
<dbReference type="EnsemblPlants" id="Pp3c4_20080V3.1">
    <property type="protein sequence ID" value="Pp3c4_20080V3.1"/>
    <property type="gene ID" value="Pp3c4_20080"/>
</dbReference>
<dbReference type="GO" id="GO:0005992">
    <property type="term" value="P:trehalose biosynthetic process"/>
    <property type="evidence" value="ECO:0000318"/>
    <property type="project" value="GO_Central"/>
</dbReference>
<dbReference type="PaxDb" id="3218-PP1S201_97V6.1"/>
<dbReference type="FunFam" id="3.30.70.1020:FF:000004">
    <property type="entry name" value="Trehalose 6-phosphate phosphatase"/>
    <property type="match status" value="1"/>
</dbReference>
<name>A0A2K1KP99_PHYPA</name>
<dbReference type="InterPro" id="IPR036412">
    <property type="entry name" value="HAD-like_sf"/>
</dbReference>
<dbReference type="SUPFAM" id="SSF56784">
    <property type="entry name" value="HAD-like"/>
    <property type="match status" value="1"/>
</dbReference>
<dbReference type="Gramene" id="Pp3c4_20080V3.1">
    <property type="protein sequence ID" value="Pp3c4_20080V3.1"/>
    <property type="gene ID" value="Pp3c4_20080"/>
</dbReference>
<dbReference type="Gene3D" id="3.30.70.1020">
    <property type="entry name" value="Trehalose-6-phosphate phosphatase related protein, domain 2"/>
    <property type="match status" value="1"/>
</dbReference>
<dbReference type="InterPro" id="IPR023214">
    <property type="entry name" value="HAD_sf"/>
</dbReference>
<dbReference type="NCBIfam" id="TIGR00685">
    <property type="entry name" value="T6PP"/>
    <property type="match status" value="1"/>
</dbReference>
<dbReference type="PANTHER" id="PTHR43768:SF3">
    <property type="entry name" value="TREHALOSE 6-PHOSPHATE PHOSPHATASE"/>
    <property type="match status" value="1"/>
</dbReference>
<dbReference type="UniPathway" id="UPA00299"/>
<evidence type="ECO:0000256" key="6">
    <source>
        <dbReference type="RuleBase" id="RU361117"/>
    </source>
</evidence>
<dbReference type="GO" id="GO:0004805">
    <property type="term" value="F:trehalose-phosphatase activity"/>
    <property type="evidence" value="ECO:0000318"/>
    <property type="project" value="GO_Central"/>
</dbReference>
<dbReference type="RefSeq" id="XP_024374627.1">
    <property type="nucleotide sequence ID" value="XM_024518859.2"/>
</dbReference>
<dbReference type="InterPro" id="IPR006379">
    <property type="entry name" value="HAD-SF_hydro_IIB"/>
</dbReference>
<keyword evidence="5 6" id="KW-0378">Hydrolase</keyword>
<dbReference type="PANTHER" id="PTHR43768">
    <property type="entry name" value="TREHALOSE 6-PHOSPHATE PHOSPHATASE"/>
    <property type="match status" value="1"/>
</dbReference>
<dbReference type="Pfam" id="PF02358">
    <property type="entry name" value="Trehalose_PPase"/>
    <property type="match status" value="1"/>
</dbReference>